<name>A5IZM8_9BBAC</name>
<accession>A5IZM8</accession>
<protein>
    <submittedName>
        <fullName evidence="1">Uncharacterized protein</fullName>
    </submittedName>
</protein>
<organism evidence="1 2">
    <name type="scientific">Spodoptera litura granulovirus</name>
    <dbReference type="NCBI Taxonomy" id="359919"/>
    <lineage>
        <taxon>Viruses</taxon>
        <taxon>Viruses incertae sedis</taxon>
        <taxon>Naldaviricetes</taxon>
        <taxon>Lefavirales</taxon>
        <taxon>Baculoviridae</taxon>
        <taxon>Betabaculovirus</taxon>
        <taxon>Betabaculovirus spliturae</taxon>
    </lineage>
</organism>
<dbReference type="RefSeq" id="YP_001256977.1">
    <property type="nucleotide sequence ID" value="NC_009503.1"/>
</dbReference>
<dbReference type="Proteomes" id="UP000202782">
    <property type="component" value="Segment"/>
</dbReference>
<keyword evidence="2" id="KW-1185">Reference proteome</keyword>
<dbReference type="OrthoDB" id="20040at10239"/>
<evidence type="ECO:0000313" key="1">
    <source>
        <dbReference type="EMBL" id="ABQ51969.1"/>
    </source>
</evidence>
<proteinExistence type="predicted"/>
<dbReference type="KEGG" id="vg:5184125"/>
<reference evidence="1 2" key="1">
    <citation type="journal article" date="2008" name="J. Microbiol.">
        <title>Molecular and phylogenetic characterization of Spodoptera litura granulovirus.</title>
        <authorList>
            <person name="Wang Y."/>
            <person name="Choi J.Y."/>
            <person name="Roh J.Y."/>
            <person name="Woo S.D."/>
            <person name="Jin B.R."/>
            <person name="Je Y.H."/>
        </authorList>
    </citation>
    <scope>NUCLEOTIDE SEQUENCE [LARGE SCALE GENOMIC DNA]</scope>
    <source>
        <strain evidence="1">SlGV-K1</strain>
    </source>
</reference>
<sequence length="229" mass="27064">MSQNINQSSILIRSAKMEAVLLRTTFNDILNFEWPIIMECQSLNLWYSIKGLVEAFSVIIPSSKFLKNVKDFSFKEENNNLDDDFVDLKRLEEFRLEDLNISTILDQFLYDHLPSYMYEHMNELKLITIFDVPDLYTLLSRHEKINKYWLFRYKIVTVKFKQNDKDGVKNAFIDLDETQTKLCNSLCDNLELQFTNLDKHEKIKLKTVTSFTSLIKGSVGILEHLLEWN</sequence>
<gene>
    <name evidence="1" type="primary">orf26</name>
    <name evidence="1" type="ORF">SlGVgp026</name>
</gene>
<evidence type="ECO:0000313" key="2">
    <source>
        <dbReference type="Proteomes" id="UP000202782"/>
    </source>
</evidence>
<dbReference type="GeneID" id="5184125"/>
<dbReference type="EMBL" id="DQ288858">
    <property type="protein sequence ID" value="ABQ51969.1"/>
    <property type="molecule type" value="Genomic_DNA"/>
</dbReference>